<gene>
    <name evidence="4" type="ORF">C0630_11155</name>
</gene>
<dbReference type="GO" id="GO:0006203">
    <property type="term" value="P:dGTP catabolic process"/>
    <property type="evidence" value="ECO:0007669"/>
    <property type="project" value="TreeGrafter"/>
</dbReference>
<evidence type="ECO:0000313" key="4">
    <source>
        <dbReference type="EMBL" id="PLX61326.1"/>
    </source>
</evidence>
<dbReference type="InterPro" id="IPR050135">
    <property type="entry name" value="dGTPase-like"/>
</dbReference>
<comment type="caution">
    <text evidence="4">The sequence shown here is derived from an EMBL/GenBank/DDBJ whole genome shotgun (WGS) entry which is preliminary data.</text>
</comment>
<evidence type="ECO:0000259" key="3">
    <source>
        <dbReference type="SMART" id="SM00471"/>
    </source>
</evidence>
<dbReference type="InterPro" id="IPR026875">
    <property type="entry name" value="PHydrolase_assoc_dom"/>
</dbReference>
<reference evidence="4 5" key="1">
    <citation type="submission" date="2017-11" db="EMBL/GenBank/DDBJ databases">
        <title>Genome-resolved metagenomics identifies genetic mobility, metabolic interactions, and unexpected diversity in perchlorate-reducing communities.</title>
        <authorList>
            <person name="Barnum T.P."/>
            <person name="Figueroa I.A."/>
            <person name="Carlstrom C.I."/>
            <person name="Lucas L.N."/>
            <person name="Engelbrektson A.L."/>
            <person name="Coates J.D."/>
        </authorList>
    </citation>
    <scope>NUCLEOTIDE SEQUENCE [LARGE SCALE GENOMIC DNA]</scope>
    <source>
        <strain evidence="4">BM301</strain>
    </source>
</reference>
<protein>
    <submittedName>
        <fullName evidence="4">Deoxyguanosinetriphosphate triphosphohydrolase</fullName>
    </submittedName>
</protein>
<sequence length="454" mass="51108">MTMHWNQLLSRSRLGSDQSQGGTTARTDFQRDFDRIVFSSAFRRMQDKTQVFPLSRVDYIRTRLTHSLEASSIGRSLGTQVGERVIERRRLADYEASDFGDICAAACLAHDIGNPPFGHSGEDAFRSWANDAPYGQRRVSMLKDSEREDFTSFEGNAQGFRILTRLQNPDNPGGLQLTCATLAAFTKYPRESCLGGGRYPGVSAKKQGFFVEDRESFESVAEQVGLIRRDGSRAVWCRHPLAFLVEAADDSSYRVIDIEDGFRLGYFTFDEVMALYLDILQEPEKQRLRMQSIRDSKGRVEFLRAKVINEAISQAMDCFLDNEEAILAGRFDEPLLNQFPRRAAMDRLIEVAKARIYQATEVVEIQAAGFQVIGDLLERFIQVLDDLAEQGEQASAKSRMISRLIPEQFIGSGRIPSSSVYTRLLRLTDFVAGMTDSYAVSLYKKLTGISLPNA</sequence>
<dbReference type="STRING" id="1111735.GCA_000428045_02977"/>
<keyword evidence="1 4" id="KW-0378">Hydrolase</keyword>
<dbReference type="Gene3D" id="1.10.3410.10">
    <property type="entry name" value="putative deoxyguanosinetriphosphate triphosphohydrolase like domain"/>
    <property type="match status" value="1"/>
</dbReference>
<dbReference type="InterPro" id="IPR006261">
    <property type="entry name" value="dGTPase"/>
</dbReference>
<dbReference type="Gene3D" id="1.10.3210.10">
    <property type="entry name" value="Hypothetical protein af1432"/>
    <property type="match status" value="1"/>
</dbReference>
<dbReference type="NCBIfam" id="NF002205">
    <property type="entry name" value="PRK01096.1"/>
    <property type="match status" value="1"/>
</dbReference>
<proteinExistence type="predicted"/>
<dbReference type="InterPro" id="IPR006674">
    <property type="entry name" value="HD_domain"/>
</dbReference>
<dbReference type="Gene3D" id="1.10.3550.10">
    <property type="entry name" value="eoxyguanosinetriphosphate triphosphohydrolase domain-like"/>
    <property type="match status" value="1"/>
</dbReference>
<dbReference type="InterPro" id="IPR023293">
    <property type="entry name" value="dGTP_triP_hydro_central_sf"/>
</dbReference>
<dbReference type="PANTHER" id="PTHR11373">
    <property type="entry name" value="DEOXYNUCLEOSIDE TRIPHOSPHATE TRIPHOSPHOHYDROLASE"/>
    <property type="match status" value="1"/>
</dbReference>
<dbReference type="Proteomes" id="UP000235015">
    <property type="component" value="Unassembled WGS sequence"/>
</dbReference>
<dbReference type="SMART" id="SM00471">
    <property type="entry name" value="HDc"/>
    <property type="match status" value="1"/>
</dbReference>
<dbReference type="InterPro" id="IPR027432">
    <property type="entry name" value="dGTP_triphosphohydrolase_C"/>
</dbReference>
<dbReference type="InterPro" id="IPR003607">
    <property type="entry name" value="HD/PDEase_dom"/>
</dbReference>
<evidence type="ECO:0000256" key="1">
    <source>
        <dbReference type="ARBA" id="ARBA00022801"/>
    </source>
</evidence>
<feature type="region of interest" description="Disordered" evidence="2">
    <location>
        <begin position="1"/>
        <end position="26"/>
    </location>
</feature>
<accession>A0A2N6CVR5</accession>
<dbReference type="Pfam" id="PF01966">
    <property type="entry name" value="HD"/>
    <property type="match status" value="1"/>
</dbReference>
<dbReference type="PANTHER" id="PTHR11373:SF32">
    <property type="entry name" value="DEOXYGUANOSINETRIPHOSPHATE TRIPHOSPHOHYDROLASE"/>
    <property type="match status" value="1"/>
</dbReference>
<dbReference type="GO" id="GO:0008832">
    <property type="term" value="F:dGTPase activity"/>
    <property type="evidence" value="ECO:0007669"/>
    <property type="project" value="TreeGrafter"/>
</dbReference>
<organism evidence="4 5">
    <name type="scientific">Sedimenticola selenatireducens</name>
    <dbReference type="NCBI Taxonomy" id="191960"/>
    <lineage>
        <taxon>Bacteria</taxon>
        <taxon>Pseudomonadati</taxon>
        <taxon>Pseudomonadota</taxon>
        <taxon>Gammaproteobacteria</taxon>
        <taxon>Chromatiales</taxon>
        <taxon>Sedimenticolaceae</taxon>
        <taxon>Sedimenticola</taxon>
    </lineage>
</organism>
<dbReference type="Pfam" id="PF13286">
    <property type="entry name" value="HD_assoc"/>
    <property type="match status" value="1"/>
</dbReference>
<dbReference type="EMBL" id="PKUN01000018">
    <property type="protein sequence ID" value="PLX61326.1"/>
    <property type="molecule type" value="Genomic_DNA"/>
</dbReference>
<dbReference type="AlphaFoldDB" id="A0A2N6CVR5"/>
<dbReference type="CDD" id="cd00077">
    <property type="entry name" value="HDc"/>
    <property type="match status" value="1"/>
</dbReference>
<dbReference type="SUPFAM" id="SSF109604">
    <property type="entry name" value="HD-domain/PDEase-like"/>
    <property type="match status" value="1"/>
</dbReference>
<dbReference type="NCBIfam" id="TIGR01353">
    <property type="entry name" value="dGTP_triPase"/>
    <property type="match status" value="1"/>
</dbReference>
<evidence type="ECO:0000313" key="5">
    <source>
        <dbReference type="Proteomes" id="UP000235015"/>
    </source>
</evidence>
<evidence type="ECO:0000256" key="2">
    <source>
        <dbReference type="SAM" id="MobiDB-lite"/>
    </source>
</evidence>
<name>A0A2N6CVR5_9GAMM</name>
<feature type="domain" description="HD/PDEase" evidence="3">
    <location>
        <begin position="59"/>
        <end position="263"/>
    </location>
</feature>